<organism evidence="2 3">
    <name type="scientific">Thioclava indica</name>
    <dbReference type="NCBI Taxonomy" id="1353528"/>
    <lineage>
        <taxon>Bacteria</taxon>
        <taxon>Pseudomonadati</taxon>
        <taxon>Pseudomonadota</taxon>
        <taxon>Alphaproteobacteria</taxon>
        <taxon>Rhodobacterales</taxon>
        <taxon>Paracoccaceae</taxon>
        <taxon>Thioclava</taxon>
    </lineage>
</organism>
<name>A0A074JNE5_9RHOB</name>
<dbReference type="AlphaFoldDB" id="A0A074JNE5"/>
<evidence type="ECO:0000313" key="3">
    <source>
        <dbReference type="Proteomes" id="UP000027471"/>
    </source>
</evidence>
<evidence type="ECO:0008006" key="4">
    <source>
        <dbReference type="Google" id="ProtNLM"/>
    </source>
</evidence>
<keyword evidence="1" id="KW-0732">Signal</keyword>
<comment type="caution">
    <text evidence="2">The sequence shown here is derived from an EMBL/GenBank/DDBJ whole genome shotgun (WGS) entry which is preliminary data.</text>
</comment>
<dbReference type="RefSeq" id="WP_240473605.1">
    <property type="nucleotide sequence ID" value="NZ_AUNB01000040.1"/>
</dbReference>
<reference evidence="2 3" key="1">
    <citation type="journal article" date="2015" name="Antonie Van Leeuwenhoek">
        <title>Thioclava indica sp. nov., isolated from surface seawater of the Indian Ocean.</title>
        <authorList>
            <person name="Liu Y."/>
            <person name="Lai Q."/>
            <person name="Du J."/>
            <person name="Xu H."/>
            <person name="Jiang L."/>
            <person name="Shao Z."/>
        </authorList>
    </citation>
    <scope>NUCLEOTIDE SEQUENCE [LARGE SCALE GENOMIC DNA]</scope>
    <source>
        <strain evidence="2 3">DT23-4</strain>
    </source>
</reference>
<feature type="signal peptide" evidence="1">
    <location>
        <begin position="1"/>
        <end position="18"/>
    </location>
</feature>
<evidence type="ECO:0000313" key="2">
    <source>
        <dbReference type="EMBL" id="KEO57465.1"/>
    </source>
</evidence>
<dbReference type="EMBL" id="AUNB01000040">
    <property type="protein sequence ID" value="KEO57465.1"/>
    <property type="molecule type" value="Genomic_DNA"/>
</dbReference>
<keyword evidence="3" id="KW-1185">Reference proteome</keyword>
<evidence type="ECO:0000256" key="1">
    <source>
        <dbReference type="SAM" id="SignalP"/>
    </source>
</evidence>
<accession>A0A074JNE5</accession>
<gene>
    <name evidence="2" type="ORF">DT23_05180</name>
</gene>
<feature type="chain" id="PRO_5001696927" description="Argininosuccinate lyase" evidence="1">
    <location>
        <begin position="19"/>
        <end position="32"/>
    </location>
</feature>
<dbReference type="Proteomes" id="UP000027471">
    <property type="component" value="Unassembled WGS sequence"/>
</dbReference>
<dbReference type="PROSITE" id="PS51257">
    <property type="entry name" value="PROKAR_LIPOPROTEIN"/>
    <property type="match status" value="1"/>
</dbReference>
<proteinExistence type="predicted"/>
<protein>
    <recommendedName>
        <fullName evidence="4">Argininosuccinate lyase</fullName>
    </recommendedName>
</protein>
<sequence length="32" mass="3259">MKIAALLMASLFALTACGVDGPPTPPDQVTTQ</sequence>